<dbReference type="UniPathway" id="UPA00359">
    <property type="reaction ID" value="UER00482"/>
</dbReference>
<dbReference type="EC" id="2.7.1.130" evidence="1"/>
<protein>
    <submittedName>
        <fullName evidence="1">Tetraacyldisaccharide 4'-kinase</fullName>
        <ecNumber evidence="1">2.7.1.130</ecNumber>
    </submittedName>
</protein>
<dbReference type="InterPro" id="IPR003758">
    <property type="entry name" value="LpxK"/>
</dbReference>
<comment type="caution">
    <text evidence="1">The sequence shown here is derived from an EMBL/GenBank/DDBJ whole genome shotgun (WGS) entry which is preliminary data.</text>
</comment>
<evidence type="ECO:0000313" key="2">
    <source>
        <dbReference type="Proteomes" id="UP000031666"/>
    </source>
</evidence>
<accession>A0A0B8QN74</accession>
<dbReference type="GO" id="GO:0009245">
    <property type="term" value="P:lipid A biosynthetic process"/>
    <property type="evidence" value="ECO:0007669"/>
    <property type="project" value="InterPro"/>
</dbReference>
<proteinExistence type="predicted"/>
<dbReference type="AlphaFoldDB" id="A0A0B8QN74"/>
<reference evidence="1 2" key="2">
    <citation type="submission" date="2015-01" db="EMBL/GenBank/DDBJ databases">
        <authorList>
            <consortium name="NBRP consortium"/>
            <person name="Sawabe T."/>
            <person name="Meirelles P."/>
            <person name="Feng G."/>
            <person name="Sayaka M."/>
            <person name="Hattori M."/>
            <person name="Ohkuma M."/>
        </authorList>
    </citation>
    <scope>NUCLEOTIDE SEQUENCE [LARGE SCALE GENOMIC DNA]</scope>
    <source>
        <strain evidence="2">JCM 19241</strain>
    </source>
</reference>
<keyword evidence="1" id="KW-0808">Transferase</keyword>
<dbReference type="GO" id="GO:0016020">
    <property type="term" value="C:membrane"/>
    <property type="evidence" value="ECO:0007669"/>
    <property type="project" value="GOC"/>
</dbReference>
<sequence>MHAEVLVTKGFTDHKALSADDIKPLMKETQSLIMTEKDAVKCRDFADENWWYLPVSANISQENTKTVLDKINEVLKEYGS</sequence>
<dbReference type="Pfam" id="PF02606">
    <property type="entry name" value="LpxK"/>
    <property type="match status" value="1"/>
</dbReference>
<dbReference type="GO" id="GO:0009029">
    <property type="term" value="F:lipid-A 4'-kinase activity"/>
    <property type="evidence" value="ECO:0007669"/>
    <property type="project" value="UniProtKB-EC"/>
</dbReference>
<gene>
    <name evidence="1" type="ORF">JCM19241_4005</name>
</gene>
<organism evidence="1 2">
    <name type="scientific">Vibrio ishigakensis</name>
    <dbReference type="NCBI Taxonomy" id="1481914"/>
    <lineage>
        <taxon>Bacteria</taxon>
        <taxon>Pseudomonadati</taxon>
        <taxon>Pseudomonadota</taxon>
        <taxon>Gammaproteobacteria</taxon>
        <taxon>Vibrionales</taxon>
        <taxon>Vibrionaceae</taxon>
        <taxon>Vibrio</taxon>
    </lineage>
</organism>
<dbReference type="GO" id="GO:0005524">
    <property type="term" value="F:ATP binding"/>
    <property type="evidence" value="ECO:0007669"/>
    <property type="project" value="InterPro"/>
</dbReference>
<dbReference type="STRING" id="1481914.JCM19241_4005"/>
<name>A0A0B8QN74_9VIBR</name>
<reference evidence="1 2" key="1">
    <citation type="submission" date="2015-01" db="EMBL/GenBank/DDBJ databases">
        <title>Vibrio sp. C94 JCM 19241 whole genome shotgun sequence.</title>
        <authorList>
            <person name="Sawabe T."/>
            <person name="Meirelles P."/>
            <person name="Feng G."/>
            <person name="Sayaka M."/>
            <person name="Hattori M."/>
            <person name="Ohkuma M."/>
        </authorList>
    </citation>
    <scope>NUCLEOTIDE SEQUENCE [LARGE SCALE GENOMIC DNA]</scope>
    <source>
        <strain evidence="2">JCM 19241</strain>
    </source>
</reference>
<evidence type="ECO:0000313" key="1">
    <source>
        <dbReference type="EMBL" id="GAM76468.1"/>
    </source>
</evidence>
<keyword evidence="1" id="KW-0418">Kinase</keyword>
<dbReference type="EMBL" id="BBSC01000006">
    <property type="protein sequence ID" value="GAM76468.1"/>
    <property type="molecule type" value="Genomic_DNA"/>
</dbReference>
<dbReference type="Proteomes" id="UP000031666">
    <property type="component" value="Unassembled WGS sequence"/>
</dbReference>